<accession>A0A9W9QIZ2</accession>
<feature type="region of interest" description="Disordered" evidence="1">
    <location>
        <begin position="28"/>
        <end position="60"/>
    </location>
</feature>
<reference evidence="2" key="1">
    <citation type="submission" date="2022-12" db="EMBL/GenBank/DDBJ databases">
        <authorList>
            <person name="Petersen C."/>
        </authorList>
    </citation>
    <scope>NUCLEOTIDE SEQUENCE</scope>
    <source>
        <strain evidence="2">IBT 35673</strain>
    </source>
</reference>
<proteinExistence type="predicted"/>
<evidence type="ECO:0000256" key="1">
    <source>
        <dbReference type="SAM" id="MobiDB-lite"/>
    </source>
</evidence>
<gene>
    <name evidence="2" type="ORF">N7452_004928</name>
</gene>
<feature type="region of interest" description="Disordered" evidence="1">
    <location>
        <begin position="152"/>
        <end position="185"/>
    </location>
</feature>
<dbReference type="EMBL" id="JAPZBQ010000003">
    <property type="protein sequence ID" value="KAJ5338200.1"/>
    <property type="molecule type" value="Genomic_DNA"/>
</dbReference>
<evidence type="ECO:0000313" key="3">
    <source>
        <dbReference type="Proteomes" id="UP001147695"/>
    </source>
</evidence>
<organism evidence="2 3">
    <name type="scientific">Penicillium brevicompactum</name>
    <dbReference type="NCBI Taxonomy" id="5074"/>
    <lineage>
        <taxon>Eukaryota</taxon>
        <taxon>Fungi</taxon>
        <taxon>Dikarya</taxon>
        <taxon>Ascomycota</taxon>
        <taxon>Pezizomycotina</taxon>
        <taxon>Eurotiomycetes</taxon>
        <taxon>Eurotiomycetidae</taxon>
        <taxon>Eurotiales</taxon>
        <taxon>Aspergillaceae</taxon>
        <taxon>Penicillium</taxon>
    </lineage>
</organism>
<feature type="compositionally biased region" description="Basic and acidic residues" evidence="1">
    <location>
        <begin position="88"/>
        <end position="97"/>
    </location>
</feature>
<comment type="caution">
    <text evidence="2">The sequence shown here is derived from an EMBL/GenBank/DDBJ whole genome shotgun (WGS) entry which is preliminary data.</text>
</comment>
<name>A0A9W9QIZ2_PENBR</name>
<dbReference type="Proteomes" id="UP001147695">
    <property type="component" value="Unassembled WGS sequence"/>
</dbReference>
<sequence length="253" mass="27292">MRPTPKPSFLLSEVDTPTQQLLVQMADTQGSPSFDGEAAAFPPFPPQETDLGKSSALPTVPSRSFDLAITAQEPQYDKLSHVLTSHSPDQKPSHIIEPEENESPPAKKRRTDGGSDGEVQLPDPILMADQHGPGHKIEEELASALGEGVIDTVEPDDSSVTQPLQHESLDTPAEVAPTQHGDSEINPDVATIISEIMDHTERQEQSVALGPQEVPPVTEFPGARGFAFLKANSHLKIQSLPILDNLVSENMLL</sequence>
<protein>
    <submittedName>
        <fullName evidence="2">Uncharacterized protein</fullName>
    </submittedName>
</protein>
<dbReference type="AlphaFoldDB" id="A0A9W9QIZ2"/>
<reference evidence="2" key="2">
    <citation type="journal article" date="2023" name="IMA Fungus">
        <title>Comparative genomic study of the Penicillium genus elucidates a diverse pangenome and 15 lateral gene transfer events.</title>
        <authorList>
            <person name="Petersen C."/>
            <person name="Sorensen T."/>
            <person name="Nielsen M.R."/>
            <person name="Sondergaard T.E."/>
            <person name="Sorensen J.L."/>
            <person name="Fitzpatrick D.A."/>
            <person name="Frisvad J.C."/>
            <person name="Nielsen K.L."/>
        </authorList>
    </citation>
    <scope>NUCLEOTIDE SEQUENCE</scope>
    <source>
        <strain evidence="2">IBT 35673</strain>
    </source>
</reference>
<evidence type="ECO:0000313" key="2">
    <source>
        <dbReference type="EMBL" id="KAJ5338200.1"/>
    </source>
</evidence>
<feature type="region of interest" description="Disordered" evidence="1">
    <location>
        <begin position="76"/>
        <end position="131"/>
    </location>
</feature>